<dbReference type="InterPro" id="IPR001769">
    <property type="entry name" value="Gingipain"/>
</dbReference>
<dbReference type="InterPro" id="IPR029030">
    <property type="entry name" value="Caspase-like_dom_sf"/>
</dbReference>
<accession>A0A413V860</accession>
<organism evidence="3 4">
    <name type="scientific">Bacteroides nordii</name>
    <dbReference type="NCBI Taxonomy" id="291645"/>
    <lineage>
        <taxon>Bacteria</taxon>
        <taxon>Pseudomonadati</taxon>
        <taxon>Bacteroidota</taxon>
        <taxon>Bacteroidia</taxon>
        <taxon>Bacteroidales</taxon>
        <taxon>Bacteroidaceae</taxon>
        <taxon>Bacteroides</taxon>
    </lineage>
</organism>
<dbReference type="RefSeq" id="WP_122202269.1">
    <property type="nucleotide sequence ID" value="NZ_CABJFV010000030.1"/>
</dbReference>
<dbReference type="Gene3D" id="3.40.50.10390">
    <property type="entry name" value="Gingipain r, domain 1"/>
    <property type="match status" value="1"/>
</dbReference>
<gene>
    <name evidence="3" type="ORF">DW888_19475</name>
</gene>
<dbReference type="Gene3D" id="2.60.40.4070">
    <property type="match status" value="1"/>
</dbReference>
<keyword evidence="1" id="KW-0732">Signal</keyword>
<dbReference type="EMBL" id="QSGO01000030">
    <property type="protein sequence ID" value="RHB29749.1"/>
    <property type="molecule type" value="Genomic_DNA"/>
</dbReference>
<dbReference type="SUPFAM" id="SSF52129">
    <property type="entry name" value="Caspase-like"/>
    <property type="match status" value="1"/>
</dbReference>
<dbReference type="Proteomes" id="UP000284379">
    <property type="component" value="Unassembled WGS sequence"/>
</dbReference>
<dbReference type="AlphaFoldDB" id="A0A413V860"/>
<dbReference type="CDD" id="cd02258">
    <property type="entry name" value="Peptidase_C25_N"/>
    <property type="match status" value="1"/>
</dbReference>
<dbReference type="InterPro" id="IPR029031">
    <property type="entry name" value="Gingipain_N_sf"/>
</dbReference>
<sequence>MYRVLYILILFIVFPVSAQDRFITLDWQKLPAVQTLPEISESIPLSDDFYLNNYDVKIEFPEFVDLAPEAVVELIAKGVTLPDYPQAEVSVATSADKASLNVRFVPVVYRKGIYQRINSFKLSAISTPISATTLAATRAATLATTENSVLSSGRFVKIRVSDTGVYRITQAELRKMGFSNPDKVRIYGYGGYLLSEKFSEHPADDLPEVPLYRGGDGVLFYARGTLHWKKTGDTFVRIKNFYSDDAYYFLTESDEKPAEFPVEDGTGSSSNIIETFNAYALHETDAYSWAASGRELYDSYDYVVGNSQSYSFTLPNITDESGRIRVVFTARSLGAGSSGNTTMTVAIDGQNIGTQVIPGINSNSVNAHYIKAGEGTLDQLWTGDKSESVTVKLTHNRASGISGRLNYIILNYKQRLQMNGGALAFRALQSQGQASTFVISGANSSTVVWDVTSPSEYKQIKGTLSGDTYTFTIPASNILREFVAVNTSASFGGVESMGDVSNQNLHALKGIDMVIIVPDRTAFVQQAERLAEAHRDKDGLTVEVVKASQVYNEFSSGTPDATAYRRFMKMLYDKATSAEDRIKYLLLFGDCSYDNRMITASWRNYKPSDFLLSFQFPNSVDETQSYMTDDYFGFVKGEVSSLTSGIPDIGVGRFPVRVVDEAKAVVDKTIDYIYNKNAGPWKRMTCFVGDDAAGNDDDIGFMEQASDLADRVNNTLSGMRGERILADAYKRESSATGYSYPQANKRLLQLLDQGLMLVNYTGHSGTTSWSSENLLTSADVVNLSSPRLSIWFTASCEFSRFDAEATSAGELALLNAKGGAIAMVAAARVVYDGPNKTLNNNFVDKLFNLQDGKRLRLGDVLRLAKLTVSGDGGNRLNFNLMGDPAIMPTYPDYKVVVDEFDGPPSDELPFMRAGAKVTVKGHILTPDGKPADDFTGTVHPLVYDSKETISTLNTLDKGAVTYTDHNKILFSGMDSVRNGRFELTFPVPLDINYSNEQGLLNLYACDADKREAGGVFDRFLVGGTADDIPTSGEGPDIMVYLNTPDFPWGGLVNETPYFVAELEDEDGINTVGNGIGHDLSLCIDGKLTYSLNDYYTPVAGSYTKGTVAFSIPALSEGKHTLTFRAWDIMNNSSVKSLEFEVAKGLRPGLFSITCSKSPARESTTFILSHDRPGSELNVRIAVCDFAGRELWVHNEQGISSGGYYYVDWDLCSNAGQRLSPGIYLYRASITSGDSKESTKTEKIVILAQ</sequence>
<dbReference type="NCBIfam" id="NF033707">
    <property type="entry name" value="T9SS_sortase"/>
    <property type="match status" value="1"/>
</dbReference>
<evidence type="ECO:0000313" key="4">
    <source>
        <dbReference type="Proteomes" id="UP000284379"/>
    </source>
</evidence>
<reference evidence="3 4" key="1">
    <citation type="submission" date="2018-08" db="EMBL/GenBank/DDBJ databases">
        <title>A genome reference for cultivated species of the human gut microbiota.</title>
        <authorList>
            <person name="Zou Y."/>
            <person name="Xue W."/>
            <person name="Luo G."/>
        </authorList>
    </citation>
    <scope>NUCLEOTIDE SEQUENCE [LARGE SCALE GENOMIC DNA]</scope>
    <source>
        <strain evidence="3 4">AM40-30BH</strain>
    </source>
</reference>
<evidence type="ECO:0000259" key="2">
    <source>
        <dbReference type="Pfam" id="PF01364"/>
    </source>
</evidence>
<dbReference type="Gene3D" id="3.40.50.1460">
    <property type="match status" value="1"/>
</dbReference>
<comment type="caution">
    <text evidence="3">The sequence shown here is derived from an EMBL/GenBank/DDBJ whole genome shotgun (WGS) entry which is preliminary data.</text>
</comment>
<dbReference type="Pfam" id="PF01364">
    <property type="entry name" value="Peptidase_C25"/>
    <property type="match status" value="1"/>
</dbReference>
<dbReference type="GO" id="GO:0008234">
    <property type="term" value="F:cysteine-type peptidase activity"/>
    <property type="evidence" value="ECO:0007669"/>
    <property type="project" value="InterPro"/>
</dbReference>
<name>A0A413V860_9BACE</name>
<evidence type="ECO:0000313" key="3">
    <source>
        <dbReference type="EMBL" id="RHB29749.1"/>
    </source>
</evidence>
<proteinExistence type="predicted"/>
<protein>
    <recommendedName>
        <fullName evidence="2">Gingipain domain-containing protein</fullName>
    </recommendedName>
</protein>
<feature type="domain" description="Gingipain" evidence="2">
    <location>
        <begin position="513"/>
        <end position="887"/>
    </location>
</feature>
<dbReference type="GO" id="GO:0006508">
    <property type="term" value="P:proteolysis"/>
    <property type="evidence" value="ECO:0007669"/>
    <property type="project" value="InterPro"/>
</dbReference>
<evidence type="ECO:0000256" key="1">
    <source>
        <dbReference type="ARBA" id="ARBA00022729"/>
    </source>
</evidence>